<dbReference type="InterPro" id="IPR045070">
    <property type="entry name" value="MATE_MepA-like"/>
</dbReference>
<feature type="transmembrane region" description="Helical" evidence="10">
    <location>
        <begin position="258"/>
        <end position="277"/>
    </location>
</feature>
<feature type="transmembrane region" description="Helical" evidence="10">
    <location>
        <begin position="67"/>
        <end position="93"/>
    </location>
</feature>
<keyword evidence="4" id="KW-0813">Transport</keyword>
<evidence type="ECO:0000256" key="6">
    <source>
        <dbReference type="ARBA" id="ARBA00022692"/>
    </source>
</evidence>
<feature type="transmembrane region" description="Helical" evidence="10">
    <location>
        <begin position="297"/>
        <end position="317"/>
    </location>
</feature>
<dbReference type="GO" id="GO:0015297">
    <property type="term" value="F:antiporter activity"/>
    <property type="evidence" value="ECO:0007669"/>
    <property type="project" value="InterPro"/>
</dbReference>
<feature type="transmembrane region" description="Helical" evidence="10">
    <location>
        <begin position="338"/>
        <end position="358"/>
    </location>
</feature>
<evidence type="ECO:0000256" key="5">
    <source>
        <dbReference type="ARBA" id="ARBA00022475"/>
    </source>
</evidence>
<name>B2KBD5_ELUMP</name>
<feature type="transmembrane region" description="Helical" evidence="10">
    <location>
        <begin position="27"/>
        <end position="47"/>
    </location>
</feature>
<evidence type="ECO:0000256" key="8">
    <source>
        <dbReference type="ARBA" id="ARBA00023136"/>
    </source>
</evidence>
<organism evidence="11 12">
    <name type="scientific">Elusimicrobium minutum (strain Pei191)</name>
    <dbReference type="NCBI Taxonomy" id="445932"/>
    <lineage>
        <taxon>Bacteria</taxon>
        <taxon>Pseudomonadati</taxon>
        <taxon>Elusimicrobiota</taxon>
        <taxon>Elusimicrobia</taxon>
        <taxon>Elusimicrobiales</taxon>
        <taxon>Elusimicrobiaceae</taxon>
        <taxon>Elusimicrobium</taxon>
    </lineage>
</organism>
<comment type="similarity">
    <text evidence="2">Belongs to the multi antimicrobial extrusion (MATE) (TC 2.A.66.1) family. MepA subfamily.</text>
</comment>
<dbReference type="AlphaFoldDB" id="B2KBD5"/>
<evidence type="ECO:0000256" key="10">
    <source>
        <dbReference type="SAM" id="Phobius"/>
    </source>
</evidence>
<dbReference type="GO" id="GO:0005886">
    <property type="term" value="C:plasma membrane"/>
    <property type="evidence" value="ECO:0007669"/>
    <property type="project" value="UniProtKB-SubCell"/>
</dbReference>
<feature type="transmembrane region" description="Helical" evidence="10">
    <location>
        <begin position="401"/>
        <end position="423"/>
    </location>
</feature>
<evidence type="ECO:0000256" key="9">
    <source>
        <dbReference type="ARBA" id="ARBA00023251"/>
    </source>
</evidence>
<feature type="transmembrane region" description="Helical" evidence="10">
    <location>
        <begin position="147"/>
        <end position="169"/>
    </location>
</feature>
<evidence type="ECO:0000256" key="4">
    <source>
        <dbReference type="ARBA" id="ARBA00022448"/>
    </source>
</evidence>
<keyword evidence="6 10" id="KW-0812">Transmembrane</keyword>
<dbReference type="GO" id="GO:0046677">
    <property type="term" value="P:response to antibiotic"/>
    <property type="evidence" value="ECO:0007669"/>
    <property type="project" value="UniProtKB-KW"/>
</dbReference>
<dbReference type="EMBL" id="CP001055">
    <property type="protein sequence ID" value="ACC97957.1"/>
    <property type="molecule type" value="Genomic_DNA"/>
</dbReference>
<dbReference type="RefSeq" id="WP_012414572.1">
    <property type="nucleotide sequence ID" value="NC_010644.1"/>
</dbReference>
<evidence type="ECO:0000313" key="11">
    <source>
        <dbReference type="EMBL" id="ACC97957.1"/>
    </source>
</evidence>
<dbReference type="InterPro" id="IPR048279">
    <property type="entry name" value="MdtK-like"/>
</dbReference>
<feature type="transmembrane region" description="Helical" evidence="10">
    <location>
        <begin position="105"/>
        <end position="127"/>
    </location>
</feature>
<feature type="transmembrane region" description="Helical" evidence="10">
    <location>
        <begin position="429"/>
        <end position="448"/>
    </location>
</feature>
<evidence type="ECO:0000256" key="1">
    <source>
        <dbReference type="ARBA" id="ARBA00004651"/>
    </source>
</evidence>
<dbReference type="GO" id="GO:0042910">
    <property type="term" value="F:xenobiotic transmembrane transporter activity"/>
    <property type="evidence" value="ECO:0007669"/>
    <property type="project" value="InterPro"/>
</dbReference>
<evidence type="ECO:0000256" key="3">
    <source>
        <dbReference type="ARBA" id="ARBA00022106"/>
    </source>
</evidence>
<dbReference type="OrthoDB" id="9811110at2"/>
<keyword evidence="9" id="KW-0046">Antibiotic resistance</keyword>
<feature type="transmembrane region" description="Helical" evidence="10">
    <location>
        <begin position="370"/>
        <end position="392"/>
    </location>
</feature>
<dbReference type="NCBIfam" id="TIGR00797">
    <property type="entry name" value="matE"/>
    <property type="match status" value="1"/>
</dbReference>
<feature type="transmembrane region" description="Helical" evidence="10">
    <location>
        <begin position="176"/>
        <end position="200"/>
    </location>
</feature>
<dbReference type="Proteomes" id="UP000001029">
    <property type="component" value="Chromosome"/>
</dbReference>
<dbReference type="Pfam" id="PF01554">
    <property type="entry name" value="MatE"/>
    <property type="match status" value="2"/>
</dbReference>
<evidence type="ECO:0000256" key="2">
    <source>
        <dbReference type="ARBA" id="ARBA00008417"/>
    </source>
</evidence>
<dbReference type="PANTHER" id="PTHR43823:SF3">
    <property type="entry name" value="MULTIDRUG EXPORT PROTEIN MEPA"/>
    <property type="match status" value="1"/>
</dbReference>
<accession>B2KBD5</accession>
<dbReference type="PANTHER" id="PTHR43823">
    <property type="entry name" value="SPORULATION PROTEIN YKVU"/>
    <property type="match status" value="1"/>
</dbReference>
<keyword evidence="12" id="KW-1185">Reference proteome</keyword>
<comment type="subcellular location">
    <subcellularLocation>
        <location evidence="1">Cell membrane</location>
        <topology evidence="1">Multi-pass membrane protein</topology>
    </subcellularLocation>
</comment>
<dbReference type="InterPro" id="IPR002528">
    <property type="entry name" value="MATE_fam"/>
</dbReference>
<dbReference type="PIRSF" id="PIRSF006603">
    <property type="entry name" value="DinF"/>
    <property type="match status" value="1"/>
</dbReference>
<dbReference type="CDD" id="cd13143">
    <property type="entry name" value="MATE_MepA_like"/>
    <property type="match status" value="1"/>
</dbReference>
<evidence type="ECO:0000313" key="12">
    <source>
        <dbReference type="Proteomes" id="UP000001029"/>
    </source>
</evidence>
<sequence>MSVDTISSATEIVKEKNPFKGKTLQGILFKFSAPAVVGIIVNALYNVADRAFIGHAMGPDGIAAITISFPLILFIMACSIMIGVGGSVLFSISLGKKGYKLAERVLGNTFVLLFIVVSLVVGIWELSMDHMLKLLGASKAVAPLAKAYMRIILIGAPIQAVGMGMNNFLRAQGRPLLAMFTMLIGAVINCILGPLFIFYYQWGMEGAAWGVVLSQLVSAVWVCWHFVGKKARFKLKFKNFVLKAKIVSKTLTIGSSQFVLNTAVSVLNVILNLTLVGFGGDLAVSAMGIVSSVNTLIIMPVIGIGQGLQSIIGYYYGAKYYKRMLQFLKMGINWASGITLTGFIIVMLFAPYIVALFHRGTPELTHLASYALRVFNICIPLVGFQIVASTFFQATERAGKAIILTLSRQILLLIPLILILPRIFGLNGIFISGPVSDFATAVLSFVFLRREIKRYL</sequence>
<proteinExistence type="inferred from homology"/>
<gene>
    <name evidence="11" type="ordered locus">Emin_0400</name>
</gene>
<protein>
    <recommendedName>
        <fullName evidence="3">Multidrug export protein MepA</fullName>
    </recommendedName>
</protein>
<dbReference type="InterPro" id="IPR051327">
    <property type="entry name" value="MATE_MepA_subfamily"/>
</dbReference>
<dbReference type="KEGG" id="emi:Emin_0400"/>
<reference evidence="11 12" key="1">
    <citation type="journal article" date="2009" name="Appl. Environ. Microbiol.">
        <title>Genomic analysis of 'Elusimicrobium minutum,' the first cultivated representative of the phylum 'Elusimicrobia' (formerly termite group 1).</title>
        <authorList>
            <person name="Herlemann D.P.R."/>
            <person name="Geissinger O."/>
            <person name="Ikeda-Ohtsubo W."/>
            <person name="Kunin V."/>
            <person name="Sun H."/>
            <person name="Lapidus A."/>
            <person name="Hugenholtz P."/>
            <person name="Brune A."/>
        </authorList>
    </citation>
    <scope>NUCLEOTIDE SEQUENCE [LARGE SCALE GENOMIC DNA]</scope>
    <source>
        <strain evidence="11 12">Pei191</strain>
    </source>
</reference>
<dbReference type="STRING" id="445932.Emin_0400"/>
<feature type="transmembrane region" description="Helical" evidence="10">
    <location>
        <begin position="206"/>
        <end position="227"/>
    </location>
</feature>
<evidence type="ECO:0000256" key="7">
    <source>
        <dbReference type="ARBA" id="ARBA00022989"/>
    </source>
</evidence>
<dbReference type="HOGENOM" id="CLU_012893_0_0_0"/>
<keyword evidence="7 10" id="KW-1133">Transmembrane helix</keyword>
<keyword evidence="5" id="KW-1003">Cell membrane</keyword>
<keyword evidence="8 10" id="KW-0472">Membrane</keyword>